<accession>E0SI07</accession>
<evidence type="ECO:0000313" key="2">
    <source>
        <dbReference type="EMBL" id="ADN00216.1"/>
    </source>
</evidence>
<evidence type="ECO:0000256" key="1">
    <source>
        <dbReference type="SAM" id="Phobius"/>
    </source>
</evidence>
<reference evidence="2 3" key="1">
    <citation type="journal article" date="2011" name="J. Bacteriol.">
        <title>Genome sequence of the plant-pathogenic bacterium Dickeya dadantii 3937.</title>
        <authorList>
            <person name="Glasner J.D."/>
            <person name="Yang C.H."/>
            <person name="Reverchon S."/>
            <person name="Hugouvieux-Cotte-Pattat N."/>
            <person name="Condemine G."/>
            <person name="Bohin J.P."/>
            <person name="Van Gijsegem F."/>
            <person name="Yang S."/>
            <person name="Franza T."/>
            <person name="Expert D."/>
            <person name="Plunkett G. III"/>
            <person name="San Francisco M.J."/>
            <person name="Charkowski A.O."/>
            <person name="Py B."/>
            <person name="Bell K."/>
            <person name="Rauscher L."/>
            <person name="Rodriguez-Palenzuela P."/>
            <person name="Toussaint A."/>
            <person name="Holeva M.C."/>
            <person name="He S.Y."/>
            <person name="Douet V."/>
            <person name="Boccara M."/>
            <person name="Blanco C."/>
            <person name="Toth I."/>
            <person name="Anderson B.D."/>
            <person name="Biehl B.S."/>
            <person name="Mau B."/>
            <person name="Flynn S.M."/>
            <person name="Barras F."/>
            <person name="Lindeberg M."/>
            <person name="Birch P.R."/>
            <person name="Tsuyumu S."/>
            <person name="Shi X."/>
            <person name="Hibbing M."/>
            <person name="Yap M.N."/>
            <person name="Carpentier M."/>
            <person name="Dassa E."/>
            <person name="Umehara M."/>
            <person name="Kim J.F."/>
            <person name="Rusch M."/>
            <person name="Soni P."/>
            <person name="Mayhew G.F."/>
            <person name="Fouts D.E."/>
            <person name="Gill S.R."/>
            <person name="Blattner F.R."/>
            <person name="Keen N.T."/>
            <person name="Perna N.T."/>
        </authorList>
    </citation>
    <scope>NUCLEOTIDE SEQUENCE [LARGE SCALE GENOMIC DNA]</scope>
    <source>
        <strain evidence="2 3">3937</strain>
    </source>
</reference>
<name>E0SI07_DICD3</name>
<organism evidence="2 3">
    <name type="scientific">Dickeya dadantii (strain 3937)</name>
    <name type="common">Erwinia chrysanthemi (strain 3937)</name>
    <dbReference type="NCBI Taxonomy" id="198628"/>
    <lineage>
        <taxon>Bacteria</taxon>
        <taxon>Pseudomonadati</taxon>
        <taxon>Pseudomonadota</taxon>
        <taxon>Gammaproteobacteria</taxon>
        <taxon>Enterobacterales</taxon>
        <taxon>Pectobacteriaceae</taxon>
        <taxon>Dickeya</taxon>
    </lineage>
</organism>
<dbReference type="HOGENOM" id="CLU_2045929_0_0_6"/>
<keyword evidence="3" id="KW-1185">Reference proteome</keyword>
<sequence length="120" mass="13568">MSEGYVSFWGCRVTRLVMSLVPEGPGRCAVRNATVWRCVGILRNFMKNIIYFLILLFLFASILPEQALRDFVMSHLTISGDGEEAMDDFYFSVLVIKVLISSVLSFAVTYLVGVFLKKKT</sequence>
<keyword evidence="1" id="KW-0472">Membrane</keyword>
<feature type="transmembrane region" description="Helical" evidence="1">
    <location>
        <begin position="89"/>
        <end position="116"/>
    </location>
</feature>
<proteinExistence type="predicted"/>
<dbReference type="AlphaFoldDB" id="E0SI07"/>
<keyword evidence="1" id="KW-0812">Transmembrane</keyword>
<gene>
    <name evidence="2" type="ordered locus">Dda3937_02167</name>
</gene>
<evidence type="ECO:0000313" key="3">
    <source>
        <dbReference type="Proteomes" id="UP000006859"/>
    </source>
</evidence>
<dbReference type="STRING" id="198628.Dda3937_02167"/>
<feature type="transmembrane region" description="Helical" evidence="1">
    <location>
        <begin position="49"/>
        <end position="69"/>
    </location>
</feature>
<dbReference type="EMBL" id="CP002038">
    <property type="protein sequence ID" value="ADN00216.1"/>
    <property type="molecule type" value="Genomic_DNA"/>
</dbReference>
<keyword evidence="1" id="KW-1133">Transmembrane helix</keyword>
<dbReference type="KEGG" id="ddd:Dda3937_02167"/>
<dbReference type="RefSeq" id="WP_013319634.1">
    <property type="nucleotide sequence ID" value="NC_014500.1"/>
</dbReference>
<protein>
    <submittedName>
        <fullName evidence="2">Uncharacterized protein</fullName>
    </submittedName>
</protein>
<dbReference type="OrthoDB" id="20755at1903410"/>
<dbReference type="Proteomes" id="UP000006859">
    <property type="component" value="Chromosome"/>
</dbReference>